<dbReference type="PROSITE" id="PS51740">
    <property type="entry name" value="SPOVT_ABRB"/>
    <property type="match status" value="1"/>
</dbReference>
<dbReference type="AlphaFoldDB" id="A0A1H0B0D0"/>
<dbReference type="Gene3D" id="2.10.260.10">
    <property type="match status" value="1"/>
</dbReference>
<gene>
    <name evidence="4" type="ORF">SAMN05216355_1032</name>
</gene>
<proteinExistence type="predicted"/>
<feature type="region of interest" description="Disordered" evidence="2">
    <location>
        <begin position="1"/>
        <end position="23"/>
    </location>
</feature>
<organism evidence="4 5">
    <name type="scientific">Actinomyces ruminicola</name>
    <dbReference type="NCBI Taxonomy" id="332524"/>
    <lineage>
        <taxon>Bacteria</taxon>
        <taxon>Bacillati</taxon>
        <taxon>Actinomycetota</taxon>
        <taxon>Actinomycetes</taxon>
        <taxon>Actinomycetales</taxon>
        <taxon>Actinomycetaceae</taxon>
        <taxon>Actinomyces</taxon>
    </lineage>
</organism>
<evidence type="ECO:0000313" key="4">
    <source>
        <dbReference type="EMBL" id="SDN39036.1"/>
    </source>
</evidence>
<sequence>MGATIRVDSCGADGTGSEYADPAESVRPHLKQMGLQWCCFPMELTIDSSGRILLPKSLRESLGLLPGTKVDVSPYGGGVQLTPGGRTARVERGEDGHLVATSQTPVTDDVMFALIDGGRR</sequence>
<reference evidence="5" key="1">
    <citation type="submission" date="2016-10" db="EMBL/GenBank/DDBJ databases">
        <authorList>
            <person name="Varghese N."/>
            <person name="Submissions S."/>
        </authorList>
    </citation>
    <scope>NUCLEOTIDE SEQUENCE [LARGE SCALE GENOMIC DNA]</scope>
    <source>
        <strain evidence="5">DSM 27982</strain>
    </source>
</reference>
<name>A0A1H0B0D0_9ACTO</name>
<dbReference type="InterPro" id="IPR007159">
    <property type="entry name" value="SpoVT-AbrB_dom"/>
</dbReference>
<dbReference type="GO" id="GO:0003677">
    <property type="term" value="F:DNA binding"/>
    <property type="evidence" value="ECO:0007669"/>
    <property type="project" value="UniProtKB-UniRule"/>
</dbReference>
<dbReference type="SUPFAM" id="SSF89447">
    <property type="entry name" value="AbrB/MazE/MraZ-like"/>
    <property type="match status" value="1"/>
</dbReference>
<accession>A0A1H0B0D0</accession>
<dbReference type="RefSeq" id="WP_218121303.1">
    <property type="nucleotide sequence ID" value="NZ_FNIM01000003.1"/>
</dbReference>
<dbReference type="SMART" id="SM00966">
    <property type="entry name" value="SpoVT_AbrB"/>
    <property type="match status" value="1"/>
</dbReference>
<dbReference type="Pfam" id="PF04014">
    <property type="entry name" value="MazE_antitoxin"/>
    <property type="match status" value="1"/>
</dbReference>
<dbReference type="STRING" id="332524.SAMN04487766_10825"/>
<evidence type="ECO:0000256" key="1">
    <source>
        <dbReference type="PROSITE-ProRule" id="PRU01076"/>
    </source>
</evidence>
<evidence type="ECO:0000256" key="2">
    <source>
        <dbReference type="SAM" id="MobiDB-lite"/>
    </source>
</evidence>
<evidence type="ECO:0000259" key="3">
    <source>
        <dbReference type="PROSITE" id="PS51740"/>
    </source>
</evidence>
<dbReference type="InterPro" id="IPR037914">
    <property type="entry name" value="SpoVT-AbrB_sf"/>
</dbReference>
<evidence type="ECO:0000313" key="5">
    <source>
        <dbReference type="Proteomes" id="UP000198541"/>
    </source>
</evidence>
<dbReference type="NCBIfam" id="TIGR01439">
    <property type="entry name" value="lp_hng_hel_AbrB"/>
    <property type="match status" value="1"/>
</dbReference>
<keyword evidence="1" id="KW-0238">DNA-binding</keyword>
<protein>
    <submittedName>
        <fullName evidence="4">Looped-hinge helix DNA binding domain-containing protein, AbrB family</fullName>
    </submittedName>
</protein>
<dbReference type="Proteomes" id="UP000198541">
    <property type="component" value="Unassembled WGS sequence"/>
</dbReference>
<dbReference type="EMBL" id="FNIM01000003">
    <property type="protein sequence ID" value="SDN39036.1"/>
    <property type="molecule type" value="Genomic_DNA"/>
</dbReference>
<keyword evidence="5" id="KW-1185">Reference proteome</keyword>
<feature type="domain" description="SpoVT-AbrB" evidence="3">
    <location>
        <begin position="41"/>
        <end position="86"/>
    </location>
</feature>